<proteinExistence type="predicted"/>
<protein>
    <submittedName>
        <fullName evidence="1">Uncharacterized protein</fullName>
    </submittedName>
</protein>
<evidence type="ECO:0000313" key="1">
    <source>
        <dbReference type="EMBL" id="GBP89499.1"/>
    </source>
</evidence>
<name>A0A4C1ZRA9_EUMVA</name>
<dbReference type="Proteomes" id="UP000299102">
    <property type="component" value="Unassembled WGS sequence"/>
</dbReference>
<dbReference type="AlphaFoldDB" id="A0A4C1ZRA9"/>
<gene>
    <name evidence="1" type="ORF">EVAR_52549_1</name>
</gene>
<organism evidence="1 2">
    <name type="scientific">Eumeta variegata</name>
    <name type="common">Bagworm moth</name>
    <name type="synonym">Eumeta japonica</name>
    <dbReference type="NCBI Taxonomy" id="151549"/>
    <lineage>
        <taxon>Eukaryota</taxon>
        <taxon>Metazoa</taxon>
        <taxon>Ecdysozoa</taxon>
        <taxon>Arthropoda</taxon>
        <taxon>Hexapoda</taxon>
        <taxon>Insecta</taxon>
        <taxon>Pterygota</taxon>
        <taxon>Neoptera</taxon>
        <taxon>Endopterygota</taxon>
        <taxon>Lepidoptera</taxon>
        <taxon>Glossata</taxon>
        <taxon>Ditrysia</taxon>
        <taxon>Tineoidea</taxon>
        <taxon>Psychidae</taxon>
        <taxon>Oiketicinae</taxon>
        <taxon>Eumeta</taxon>
    </lineage>
</organism>
<accession>A0A4C1ZRA9</accession>
<dbReference type="EMBL" id="BGZK01002004">
    <property type="protein sequence ID" value="GBP89499.1"/>
    <property type="molecule type" value="Genomic_DNA"/>
</dbReference>
<keyword evidence="2" id="KW-1185">Reference proteome</keyword>
<reference evidence="1 2" key="1">
    <citation type="journal article" date="2019" name="Commun. Biol.">
        <title>The bagworm genome reveals a unique fibroin gene that provides high tensile strength.</title>
        <authorList>
            <person name="Kono N."/>
            <person name="Nakamura H."/>
            <person name="Ohtoshi R."/>
            <person name="Tomita M."/>
            <person name="Numata K."/>
            <person name="Arakawa K."/>
        </authorList>
    </citation>
    <scope>NUCLEOTIDE SEQUENCE [LARGE SCALE GENOMIC DNA]</scope>
</reference>
<sequence length="124" mass="13601">MIHIFIYLFIHSTSPSPSSFRVAGIRSPAPAPAPAAAARGAPPDCPTVRMLPLAAVTRSRDVHGRYESKQSSEIENFFFFIIDISCRRPAGRPARPAVPAHRTALPVRSPIRSRCAREPSARRT</sequence>
<comment type="caution">
    <text evidence="1">The sequence shown here is derived from an EMBL/GenBank/DDBJ whole genome shotgun (WGS) entry which is preliminary data.</text>
</comment>
<evidence type="ECO:0000313" key="2">
    <source>
        <dbReference type="Proteomes" id="UP000299102"/>
    </source>
</evidence>